<dbReference type="Gene3D" id="3.90.1170.10">
    <property type="entry name" value="Ribosomal protein L10e/L16"/>
    <property type="match status" value="1"/>
</dbReference>
<dbReference type="InterPro" id="IPR000266">
    <property type="entry name" value="Ribosomal_uS17"/>
</dbReference>
<dbReference type="SUPFAM" id="SSF54686">
    <property type="entry name" value="Ribosomal protein L16p/L10e"/>
    <property type="match status" value="1"/>
</dbReference>
<dbReference type="GO" id="GO:0003735">
    <property type="term" value="F:structural constituent of ribosome"/>
    <property type="evidence" value="ECO:0007669"/>
    <property type="project" value="InterPro"/>
</dbReference>
<dbReference type="CDD" id="cd00337">
    <property type="entry name" value="Ribosomal_uL14"/>
    <property type="match status" value="1"/>
</dbReference>
<dbReference type="Gene3D" id="2.40.50.140">
    <property type="entry name" value="Nucleic acid-binding proteins"/>
    <property type="match status" value="1"/>
</dbReference>
<evidence type="ECO:0000256" key="3">
    <source>
        <dbReference type="ARBA" id="ARBA00010761"/>
    </source>
</evidence>
<keyword evidence="5 6" id="KW-0687">Ribonucleoprotein</keyword>
<evidence type="ECO:0000256" key="1">
    <source>
        <dbReference type="ARBA" id="ARBA00010254"/>
    </source>
</evidence>
<dbReference type="HAMAP" id="MF_01367">
    <property type="entry name" value="Ribosomal_uL14"/>
    <property type="match status" value="1"/>
</dbReference>
<comment type="similarity">
    <text evidence="1">Belongs to the universal ribosomal protein uS17 family.</text>
</comment>
<dbReference type="InterPro" id="IPR036853">
    <property type="entry name" value="Ribosomal_uL14_sf"/>
</dbReference>
<dbReference type="Gene3D" id="2.40.150.20">
    <property type="entry name" value="Ribosomal protein L14"/>
    <property type="match status" value="1"/>
</dbReference>
<protein>
    <submittedName>
        <fullName evidence="7">1723_t:CDS:1</fullName>
    </submittedName>
</protein>
<evidence type="ECO:0000313" key="8">
    <source>
        <dbReference type="Proteomes" id="UP001153678"/>
    </source>
</evidence>
<comment type="similarity">
    <text evidence="3">Belongs to the universal ribosomal protein uS3 family.</text>
</comment>
<dbReference type="SUPFAM" id="SSF50249">
    <property type="entry name" value="Nucleic acid-binding proteins"/>
    <property type="match status" value="1"/>
</dbReference>
<evidence type="ECO:0000313" key="7">
    <source>
        <dbReference type="EMBL" id="CAI2174706.1"/>
    </source>
</evidence>
<dbReference type="Gene3D" id="3.30.1140.32">
    <property type="entry name" value="Ribosomal protein S3, C-terminal domain"/>
    <property type="match status" value="1"/>
</dbReference>
<dbReference type="AlphaFoldDB" id="A0A9W4WV95"/>
<organism evidence="7 8">
    <name type="scientific">Funneliformis geosporum</name>
    <dbReference type="NCBI Taxonomy" id="1117311"/>
    <lineage>
        <taxon>Eukaryota</taxon>
        <taxon>Fungi</taxon>
        <taxon>Fungi incertae sedis</taxon>
        <taxon>Mucoromycota</taxon>
        <taxon>Glomeromycotina</taxon>
        <taxon>Glomeromycetes</taxon>
        <taxon>Glomerales</taxon>
        <taxon>Glomeraceae</taxon>
        <taxon>Funneliformis</taxon>
    </lineage>
</organism>
<dbReference type="GO" id="GO:0022625">
    <property type="term" value="C:cytosolic large ribosomal subunit"/>
    <property type="evidence" value="ECO:0007669"/>
    <property type="project" value="TreeGrafter"/>
</dbReference>
<dbReference type="SUPFAM" id="SSF54821">
    <property type="entry name" value="Ribosomal protein S3 C-terminal domain"/>
    <property type="match status" value="1"/>
</dbReference>
<evidence type="ECO:0000256" key="4">
    <source>
        <dbReference type="ARBA" id="ARBA00022980"/>
    </source>
</evidence>
<dbReference type="InterPro" id="IPR036920">
    <property type="entry name" value="Ribosomal_uL16_sf"/>
</dbReference>
<dbReference type="GO" id="GO:0006412">
    <property type="term" value="P:translation"/>
    <property type="evidence" value="ECO:0007669"/>
    <property type="project" value="InterPro"/>
</dbReference>
<dbReference type="InterPro" id="IPR036419">
    <property type="entry name" value="Ribosomal_S3_C_sf"/>
</dbReference>
<dbReference type="InterPro" id="IPR012340">
    <property type="entry name" value="NA-bd_OB-fold"/>
</dbReference>
<dbReference type="EMBL" id="CAMKVN010001249">
    <property type="protein sequence ID" value="CAI2174706.1"/>
    <property type="molecule type" value="Genomic_DNA"/>
</dbReference>
<proteinExistence type="inferred from homology"/>
<evidence type="ECO:0000256" key="5">
    <source>
        <dbReference type="ARBA" id="ARBA00023274"/>
    </source>
</evidence>
<dbReference type="Pfam" id="PF00366">
    <property type="entry name" value="Ribosomal_S17"/>
    <property type="match status" value="1"/>
</dbReference>
<name>A0A9W4WV95_9GLOM</name>
<keyword evidence="4 6" id="KW-0689">Ribosomal protein</keyword>
<dbReference type="PANTHER" id="PTHR11761:SF3">
    <property type="entry name" value="LARGE RIBOSOMAL SUBUNIT PROTEIN UL14M"/>
    <property type="match status" value="1"/>
</dbReference>
<feature type="non-terminal residue" evidence="7">
    <location>
        <position position="1"/>
    </location>
</feature>
<dbReference type="SMART" id="SM01374">
    <property type="entry name" value="Ribosomal_L14"/>
    <property type="match status" value="1"/>
</dbReference>
<dbReference type="SUPFAM" id="SSF50193">
    <property type="entry name" value="Ribosomal protein L14"/>
    <property type="match status" value="1"/>
</dbReference>
<comment type="caution">
    <text evidence="7">The sequence shown here is derived from an EMBL/GenBank/DDBJ whole genome shotgun (WGS) entry which is preliminary data.</text>
</comment>
<evidence type="ECO:0000256" key="6">
    <source>
        <dbReference type="RuleBase" id="RU003949"/>
    </source>
</evidence>
<accession>A0A9W4WV95</accession>
<keyword evidence="8" id="KW-1185">Reference proteome</keyword>
<gene>
    <name evidence="7" type="ORF">FWILDA_LOCUS6726</name>
</gene>
<dbReference type="GO" id="GO:0070180">
    <property type="term" value="F:large ribosomal subunit rRNA binding"/>
    <property type="evidence" value="ECO:0007669"/>
    <property type="project" value="TreeGrafter"/>
</dbReference>
<reference evidence="7" key="1">
    <citation type="submission" date="2022-08" db="EMBL/GenBank/DDBJ databases">
        <authorList>
            <person name="Kallberg Y."/>
            <person name="Tangrot J."/>
            <person name="Rosling A."/>
        </authorList>
    </citation>
    <scope>NUCLEOTIDE SEQUENCE</scope>
    <source>
        <strain evidence="7">Wild A</strain>
    </source>
</reference>
<dbReference type="OrthoDB" id="274765at2759"/>
<dbReference type="Proteomes" id="UP001153678">
    <property type="component" value="Unassembled WGS sequence"/>
</dbReference>
<evidence type="ECO:0000256" key="2">
    <source>
        <dbReference type="ARBA" id="ARBA00010745"/>
    </source>
</evidence>
<dbReference type="InterPro" id="IPR000218">
    <property type="entry name" value="Ribosomal_uL14"/>
</dbReference>
<sequence length="351" mass="39462">KINLIEIKKVYTHAQSVANLIADQLKKRLFSGMVLRNTLSKLSFEKSEIKGAKIQIKGRLDGSDIDSNVELKKKIAVMSYGVVGIKGHGKGNQEVNFGEFGLQAQQGAYISNKVIEAGRKVISPFVKKTVAVVKAGTIIFEVQGLPKAIAYKVLKQASYKLPKNHGRVISKVSFSIDDFKNEKQDGQKYIGRVVGLKSAKTATVELVFTKLHPKYHKPIRRKKNFQVHNESFDLKKRKINTVMLQNESILMVADNSGAQKLLIIRCLGGSNRRYSRIGDLVIATVKKAKPNSDIKKGQIVLALIVTTRRYFHRRNNVWVKFSKNYAVLVKKETKEPIGTRIFVPLLTEFDE</sequence>
<dbReference type="PANTHER" id="PTHR11761">
    <property type="entry name" value="50S/60S RIBOSOMAL PROTEIN L14/L23"/>
    <property type="match status" value="1"/>
</dbReference>
<comment type="similarity">
    <text evidence="2 6">Belongs to the universal ribosomal protein uL14 family.</text>
</comment>
<dbReference type="Pfam" id="PF00238">
    <property type="entry name" value="Ribosomal_L14"/>
    <property type="match status" value="1"/>
</dbReference>